<accession>A0A9W9G470</accession>
<evidence type="ECO:0000313" key="4">
    <source>
        <dbReference type="EMBL" id="KAJ5111836.1"/>
    </source>
</evidence>
<gene>
    <name evidence="4" type="ORF">NUU61_001466</name>
</gene>
<dbReference type="PANTHER" id="PTHR24198">
    <property type="entry name" value="ANKYRIN REPEAT AND PROTEIN KINASE DOMAIN-CONTAINING PROTEIN"/>
    <property type="match status" value="1"/>
</dbReference>
<evidence type="ECO:0000256" key="1">
    <source>
        <dbReference type="ARBA" id="ARBA00022737"/>
    </source>
</evidence>
<keyword evidence="2 3" id="KW-0040">ANK repeat</keyword>
<comment type="caution">
    <text evidence="4">The sequence shown here is derived from an EMBL/GenBank/DDBJ whole genome shotgun (WGS) entry which is preliminary data.</text>
</comment>
<dbReference type="SMART" id="SM00248">
    <property type="entry name" value="ANK"/>
    <property type="match status" value="4"/>
</dbReference>
<evidence type="ECO:0000256" key="3">
    <source>
        <dbReference type="PROSITE-ProRule" id="PRU00023"/>
    </source>
</evidence>
<reference evidence="4" key="2">
    <citation type="journal article" date="2023" name="IMA Fungus">
        <title>Comparative genomic study of the Penicillium genus elucidates a diverse pangenome and 15 lateral gene transfer events.</title>
        <authorList>
            <person name="Petersen C."/>
            <person name="Sorensen T."/>
            <person name="Nielsen M.R."/>
            <person name="Sondergaard T.E."/>
            <person name="Sorensen J.L."/>
            <person name="Fitzpatrick D.A."/>
            <person name="Frisvad J.C."/>
            <person name="Nielsen K.L."/>
        </authorList>
    </citation>
    <scope>NUCLEOTIDE SEQUENCE</scope>
    <source>
        <strain evidence="4">IBT 34128</strain>
    </source>
</reference>
<evidence type="ECO:0000256" key="2">
    <source>
        <dbReference type="ARBA" id="ARBA00023043"/>
    </source>
</evidence>
<dbReference type="EMBL" id="JAPMSZ010000002">
    <property type="protein sequence ID" value="KAJ5111836.1"/>
    <property type="molecule type" value="Genomic_DNA"/>
</dbReference>
<dbReference type="GeneID" id="81391216"/>
<dbReference type="InterPro" id="IPR002110">
    <property type="entry name" value="Ankyrin_rpt"/>
</dbReference>
<dbReference type="PROSITE" id="PS50088">
    <property type="entry name" value="ANK_REPEAT"/>
    <property type="match status" value="1"/>
</dbReference>
<dbReference type="InterPro" id="IPR036770">
    <property type="entry name" value="Ankyrin_rpt-contain_sf"/>
</dbReference>
<dbReference type="OrthoDB" id="341259at2759"/>
<dbReference type="PROSITE" id="PS50297">
    <property type="entry name" value="ANK_REP_REGION"/>
    <property type="match status" value="1"/>
</dbReference>
<organism evidence="4 5">
    <name type="scientific">Penicillium alfredii</name>
    <dbReference type="NCBI Taxonomy" id="1506179"/>
    <lineage>
        <taxon>Eukaryota</taxon>
        <taxon>Fungi</taxon>
        <taxon>Dikarya</taxon>
        <taxon>Ascomycota</taxon>
        <taxon>Pezizomycotina</taxon>
        <taxon>Eurotiomycetes</taxon>
        <taxon>Eurotiomycetidae</taxon>
        <taxon>Eurotiales</taxon>
        <taxon>Aspergillaceae</taxon>
        <taxon>Penicillium</taxon>
    </lineage>
</organism>
<keyword evidence="5" id="KW-1185">Reference proteome</keyword>
<keyword evidence="1" id="KW-0677">Repeat</keyword>
<dbReference type="Proteomes" id="UP001141434">
    <property type="component" value="Unassembled WGS sequence"/>
</dbReference>
<dbReference type="PANTHER" id="PTHR24198:SF165">
    <property type="entry name" value="ANKYRIN REPEAT-CONTAINING PROTEIN-RELATED"/>
    <property type="match status" value="1"/>
</dbReference>
<name>A0A9W9G470_9EURO</name>
<dbReference type="Pfam" id="PF12796">
    <property type="entry name" value="Ank_2"/>
    <property type="match status" value="2"/>
</dbReference>
<feature type="repeat" description="ANK" evidence="3">
    <location>
        <begin position="40"/>
        <end position="62"/>
    </location>
</feature>
<reference evidence="4" key="1">
    <citation type="submission" date="2022-11" db="EMBL/GenBank/DDBJ databases">
        <authorList>
            <person name="Petersen C."/>
        </authorList>
    </citation>
    <scope>NUCLEOTIDE SEQUENCE</scope>
    <source>
        <strain evidence="4">IBT 34128</strain>
    </source>
</reference>
<evidence type="ECO:0000313" key="5">
    <source>
        <dbReference type="Proteomes" id="UP001141434"/>
    </source>
</evidence>
<proteinExistence type="predicted"/>
<dbReference type="Gene3D" id="1.25.40.20">
    <property type="entry name" value="Ankyrin repeat-containing domain"/>
    <property type="match status" value="2"/>
</dbReference>
<protein>
    <submittedName>
        <fullName evidence="4">Uncharacterized protein</fullName>
    </submittedName>
</protein>
<sequence>MILDLGANVNIRNWNDETPFLQESIEMLLRDVDRQAKDRHGSTALHVAARNNQLQVVDLLLKDPRIDINALDNSGNTAFWWSSYLGHDEVGKRFLDEQGLDVNFLGSKDDPRWRKTAFYLAVHRNNLPLVSHMLAATHLQLDPNTIGDHRWSPLGAAAYQGSYEMVNLLLRAKGIRINAVDEGEDDPLWLAIQTRSWRVVELF</sequence>
<dbReference type="SUPFAM" id="SSF48403">
    <property type="entry name" value="Ankyrin repeat"/>
    <property type="match status" value="1"/>
</dbReference>
<dbReference type="AlphaFoldDB" id="A0A9W9G470"/>
<dbReference type="RefSeq" id="XP_056515315.1">
    <property type="nucleotide sequence ID" value="XM_056652048.1"/>
</dbReference>